<keyword evidence="3" id="KW-1185">Reference proteome</keyword>
<proteinExistence type="inferred from homology"/>
<dbReference type="PANTHER" id="PTHR42928">
    <property type="entry name" value="TRICARBOXYLATE-BINDING PROTEIN"/>
    <property type="match status" value="1"/>
</dbReference>
<accession>A0A512NDG9</accession>
<dbReference type="PANTHER" id="PTHR42928:SF5">
    <property type="entry name" value="BLR1237 PROTEIN"/>
    <property type="match status" value="1"/>
</dbReference>
<dbReference type="InterPro" id="IPR005064">
    <property type="entry name" value="BUG"/>
</dbReference>
<dbReference type="AlphaFoldDB" id="A0A512NDG9"/>
<dbReference type="Pfam" id="PF03401">
    <property type="entry name" value="TctC"/>
    <property type="match status" value="1"/>
</dbReference>
<reference evidence="2 3" key="1">
    <citation type="submission" date="2019-07" db="EMBL/GenBank/DDBJ databases">
        <title>Whole genome shotgun sequence of Reyranella soli NBRC 108950.</title>
        <authorList>
            <person name="Hosoyama A."/>
            <person name="Uohara A."/>
            <person name="Ohji S."/>
            <person name="Ichikawa N."/>
        </authorList>
    </citation>
    <scope>NUCLEOTIDE SEQUENCE [LARGE SCALE GENOMIC DNA]</scope>
    <source>
        <strain evidence="2 3">NBRC 108950</strain>
    </source>
</reference>
<evidence type="ECO:0000256" key="1">
    <source>
        <dbReference type="ARBA" id="ARBA00006987"/>
    </source>
</evidence>
<protein>
    <submittedName>
        <fullName evidence="2">MFS transporter</fullName>
    </submittedName>
</protein>
<comment type="similarity">
    <text evidence="1">Belongs to the UPF0065 (bug) family.</text>
</comment>
<comment type="caution">
    <text evidence="2">The sequence shown here is derived from an EMBL/GenBank/DDBJ whole genome shotgun (WGS) entry which is preliminary data.</text>
</comment>
<sequence length="316" mass="32889">MGAALTLSVSAGSLARAQGAYPDKPVRVTVSYGPGGAIDVVARILAEHMTNTLGKPVLVDNKPGAGSTIAAETIARSVPDGYSLLVTGMAHSVIPELFPQVTFDPVKSFQPISHLGVMPFVLAIHPAVPATDFASFIAYMKANPNAINCGSAGPGSSADLGQMLLAKRTAIEFVRVPYRSTPAAMNDLVAGRVGFMMDSQNVLVPHVKSGALRALAVSSLERSRLLPDVPTLDELGLKGFEAGSWQAMLAPAGTPRRIVDKIIGSIEAALNDPAISNRYIELGYQLPRKVGPEALAAFLAVEAAKWGPLAKATGTG</sequence>
<dbReference type="Proteomes" id="UP000321058">
    <property type="component" value="Unassembled WGS sequence"/>
</dbReference>
<dbReference type="EMBL" id="BKAJ01000073">
    <property type="protein sequence ID" value="GEP56982.1"/>
    <property type="molecule type" value="Genomic_DNA"/>
</dbReference>
<evidence type="ECO:0000313" key="3">
    <source>
        <dbReference type="Proteomes" id="UP000321058"/>
    </source>
</evidence>
<evidence type="ECO:0000313" key="2">
    <source>
        <dbReference type="EMBL" id="GEP56982.1"/>
    </source>
</evidence>
<dbReference type="Gene3D" id="3.40.190.150">
    <property type="entry name" value="Bordetella uptake gene, domain 1"/>
    <property type="match status" value="1"/>
</dbReference>
<dbReference type="PIRSF" id="PIRSF017082">
    <property type="entry name" value="YflP"/>
    <property type="match status" value="1"/>
</dbReference>
<dbReference type="SUPFAM" id="SSF53850">
    <property type="entry name" value="Periplasmic binding protein-like II"/>
    <property type="match status" value="1"/>
</dbReference>
<organism evidence="2 3">
    <name type="scientific">Reyranella soli</name>
    <dbReference type="NCBI Taxonomy" id="1230389"/>
    <lineage>
        <taxon>Bacteria</taxon>
        <taxon>Pseudomonadati</taxon>
        <taxon>Pseudomonadota</taxon>
        <taxon>Alphaproteobacteria</taxon>
        <taxon>Hyphomicrobiales</taxon>
        <taxon>Reyranellaceae</taxon>
        <taxon>Reyranella</taxon>
    </lineage>
</organism>
<dbReference type="RefSeq" id="WP_170303228.1">
    <property type="nucleotide sequence ID" value="NZ_BKAJ01000073.1"/>
</dbReference>
<dbReference type="Gene3D" id="3.40.190.10">
    <property type="entry name" value="Periplasmic binding protein-like II"/>
    <property type="match status" value="1"/>
</dbReference>
<dbReference type="InterPro" id="IPR042100">
    <property type="entry name" value="Bug_dom1"/>
</dbReference>
<gene>
    <name evidence="2" type="ORF">RSO01_41480</name>
</gene>
<name>A0A512NDG9_9HYPH</name>